<evidence type="ECO:0000256" key="7">
    <source>
        <dbReference type="ARBA" id="ARBA00023304"/>
    </source>
</evidence>
<dbReference type="GO" id="GO:0009099">
    <property type="term" value="P:L-valine biosynthetic process"/>
    <property type="evidence" value="ECO:0007669"/>
    <property type="project" value="TreeGrafter"/>
</dbReference>
<dbReference type="InterPro" id="IPR004789">
    <property type="entry name" value="Acetalactate_synth_ssu"/>
</dbReference>
<keyword evidence="6" id="KW-0028">Amino-acid biosynthesis</keyword>
<reference evidence="10" key="1">
    <citation type="submission" date="2023-05" db="EMBL/GenBank/DDBJ databases">
        <authorList>
            <person name="Zhang X."/>
        </authorList>
    </citation>
    <scope>NUCLEOTIDE SEQUENCE</scope>
    <source>
        <strain evidence="10">YF14B1</strain>
    </source>
</reference>
<protein>
    <recommendedName>
        <fullName evidence="5">acetolactate synthase</fullName>
        <ecNumber evidence="5">2.2.1.6</ecNumber>
    </recommendedName>
</protein>
<evidence type="ECO:0000256" key="1">
    <source>
        <dbReference type="ARBA" id="ARBA00004974"/>
    </source>
</evidence>
<comment type="caution">
    <text evidence="10">The sequence shown here is derived from an EMBL/GenBank/DDBJ whole genome shotgun (WGS) entry which is preliminary data.</text>
</comment>
<dbReference type="InterPro" id="IPR045865">
    <property type="entry name" value="ACT-like_dom_sf"/>
</dbReference>
<evidence type="ECO:0000256" key="3">
    <source>
        <dbReference type="ARBA" id="ARBA00006341"/>
    </source>
</evidence>
<evidence type="ECO:0000313" key="10">
    <source>
        <dbReference type="EMBL" id="MDJ1479992.1"/>
    </source>
</evidence>
<evidence type="ECO:0000256" key="2">
    <source>
        <dbReference type="ARBA" id="ARBA00005025"/>
    </source>
</evidence>
<gene>
    <name evidence="10" type="ORF">QNI16_05800</name>
</gene>
<name>A0AAE3QIK3_9BACT</name>
<accession>A0AAE3QIK3</accession>
<dbReference type="GO" id="GO:1990610">
    <property type="term" value="F:acetolactate synthase regulator activity"/>
    <property type="evidence" value="ECO:0007669"/>
    <property type="project" value="InterPro"/>
</dbReference>
<dbReference type="EMBL" id="JASJOS010000002">
    <property type="protein sequence ID" value="MDJ1479992.1"/>
    <property type="molecule type" value="Genomic_DNA"/>
</dbReference>
<dbReference type="PANTHER" id="PTHR30239:SF0">
    <property type="entry name" value="ACETOLACTATE SYNTHASE SMALL SUBUNIT 1, CHLOROPLASTIC"/>
    <property type="match status" value="1"/>
</dbReference>
<evidence type="ECO:0000259" key="9">
    <source>
        <dbReference type="PROSITE" id="PS51671"/>
    </source>
</evidence>
<evidence type="ECO:0000313" key="11">
    <source>
        <dbReference type="Proteomes" id="UP001241110"/>
    </source>
</evidence>
<dbReference type="Proteomes" id="UP001241110">
    <property type="component" value="Unassembled WGS sequence"/>
</dbReference>
<dbReference type="AlphaFoldDB" id="A0AAE3QIK3"/>
<sequence>METQHTFSLIYARKPGILIRVALVLERRGYTIESMNTSPYDSNPDFWEMMLTTEGDPAKLEQVTRQLAKLIDVFAVQVLREVYC</sequence>
<dbReference type="GO" id="GO:0003984">
    <property type="term" value="F:acetolactate synthase activity"/>
    <property type="evidence" value="ECO:0007669"/>
    <property type="project" value="UniProtKB-EC"/>
</dbReference>
<evidence type="ECO:0000256" key="6">
    <source>
        <dbReference type="ARBA" id="ARBA00022605"/>
    </source>
</evidence>
<dbReference type="EC" id="2.2.1.6" evidence="5"/>
<dbReference type="RefSeq" id="WP_313976562.1">
    <property type="nucleotide sequence ID" value="NZ_JASJOS010000002.1"/>
</dbReference>
<evidence type="ECO:0000256" key="4">
    <source>
        <dbReference type="ARBA" id="ARBA00011744"/>
    </source>
</evidence>
<dbReference type="GO" id="GO:0005829">
    <property type="term" value="C:cytosol"/>
    <property type="evidence" value="ECO:0007669"/>
    <property type="project" value="TreeGrafter"/>
</dbReference>
<comment type="similarity">
    <text evidence="3">Belongs to the acetolactate synthase small subunit family.</text>
</comment>
<feature type="domain" description="ACT" evidence="9">
    <location>
        <begin position="6"/>
        <end position="81"/>
    </location>
</feature>
<proteinExistence type="inferred from homology"/>
<evidence type="ECO:0000256" key="8">
    <source>
        <dbReference type="ARBA" id="ARBA00048670"/>
    </source>
</evidence>
<dbReference type="CDD" id="cd04878">
    <property type="entry name" value="ACT_AHAS"/>
    <property type="match status" value="1"/>
</dbReference>
<comment type="pathway">
    <text evidence="2">Amino-acid biosynthesis; L-valine biosynthesis; L-valine from pyruvate: step 1/4.</text>
</comment>
<organism evidence="10 11">
    <name type="scientific">Xanthocytophaga flava</name>
    <dbReference type="NCBI Taxonomy" id="3048013"/>
    <lineage>
        <taxon>Bacteria</taxon>
        <taxon>Pseudomonadati</taxon>
        <taxon>Bacteroidota</taxon>
        <taxon>Cytophagia</taxon>
        <taxon>Cytophagales</taxon>
        <taxon>Rhodocytophagaceae</taxon>
        <taxon>Xanthocytophaga</taxon>
    </lineage>
</organism>
<comment type="pathway">
    <text evidence="1">Amino-acid biosynthesis; L-isoleucine biosynthesis; L-isoleucine from 2-oxobutanoate: step 1/4.</text>
</comment>
<dbReference type="PROSITE" id="PS51671">
    <property type="entry name" value="ACT"/>
    <property type="match status" value="1"/>
</dbReference>
<dbReference type="Gene3D" id="3.30.70.260">
    <property type="match status" value="1"/>
</dbReference>
<comment type="subunit">
    <text evidence="4">Dimer of large and small chains.</text>
</comment>
<dbReference type="InterPro" id="IPR002912">
    <property type="entry name" value="ACT_dom"/>
</dbReference>
<dbReference type="SUPFAM" id="SSF55021">
    <property type="entry name" value="ACT-like"/>
    <property type="match status" value="1"/>
</dbReference>
<comment type="catalytic activity">
    <reaction evidence="8">
        <text>2 pyruvate + H(+) = (2S)-2-acetolactate + CO2</text>
        <dbReference type="Rhea" id="RHEA:25249"/>
        <dbReference type="ChEBI" id="CHEBI:15361"/>
        <dbReference type="ChEBI" id="CHEBI:15378"/>
        <dbReference type="ChEBI" id="CHEBI:16526"/>
        <dbReference type="ChEBI" id="CHEBI:58476"/>
        <dbReference type="EC" id="2.2.1.6"/>
    </reaction>
</comment>
<dbReference type="PANTHER" id="PTHR30239">
    <property type="entry name" value="ACETOLACTATE SYNTHASE SMALL SUBUNIT"/>
    <property type="match status" value="1"/>
</dbReference>
<dbReference type="Pfam" id="PF13710">
    <property type="entry name" value="ACT_5"/>
    <property type="match status" value="1"/>
</dbReference>
<evidence type="ECO:0000256" key="5">
    <source>
        <dbReference type="ARBA" id="ARBA00013145"/>
    </source>
</evidence>
<dbReference type="GO" id="GO:0009097">
    <property type="term" value="P:isoleucine biosynthetic process"/>
    <property type="evidence" value="ECO:0007669"/>
    <property type="project" value="TreeGrafter"/>
</dbReference>
<keyword evidence="7" id="KW-0100">Branched-chain amino acid biosynthesis</keyword>
<dbReference type="InterPro" id="IPR039557">
    <property type="entry name" value="AHAS_ACT"/>
</dbReference>